<reference evidence="1" key="1">
    <citation type="journal article" date="2012" name="J. Bacteriol.">
        <title>Genome Sequence of Streptomyces auratus Strain AGR0001, a Phoslactomycin-Producing Actinomycete.</title>
        <authorList>
            <person name="Han X."/>
            <person name="Li M."/>
            <person name="Ding Z."/>
            <person name="Zhao J."/>
            <person name="Ji K."/>
            <person name="Wen M."/>
            <person name="Lu T."/>
        </authorList>
    </citation>
    <scope>NUCLEOTIDE SEQUENCE [LARGE SCALE GENOMIC DNA]</scope>
    <source>
        <strain evidence="1">AGR0001</strain>
    </source>
</reference>
<reference evidence="2" key="2">
    <citation type="submission" date="2021-04" db="EMBL/GenBank/DDBJ databases">
        <authorList>
            <person name="Wen M.-L."/>
            <person name="Han X.-L."/>
            <person name="Xiong J."/>
        </authorList>
    </citation>
    <scope>NUCLEOTIDE SEQUENCE</scope>
    <source>
        <strain evidence="2">AGR0001</strain>
    </source>
</reference>
<organism evidence="1">
    <name type="scientific">Streptomyces auratus AGR0001</name>
    <dbReference type="NCBI Taxonomy" id="1160718"/>
    <lineage>
        <taxon>Bacteria</taxon>
        <taxon>Bacillati</taxon>
        <taxon>Actinomycetota</taxon>
        <taxon>Actinomycetes</taxon>
        <taxon>Kitasatosporales</taxon>
        <taxon>Streptomycetaceae</taxon>
        <taxon>Streptomyces</taxon>
    </lineage>
</organism>
<dbReference type="EMBL" id="AJGV01000169">
    <property type="protein sequence ID" value="EJJ03832.1"/>
    <property type="molecule type" value="Genomic_DNA"/>
</dbReference>
<dbReference type="HOGENOM" id="CLU_2865724_0_0_11"/>
<proteinExistence type="predicted"/>
<accession>J1RZ68</accession>
<dbReference type="EMBL" id="CP072931">
    <property type="protein sequence ID" value="QTZ90265.1"/>
    <property type="molecule type" value="Genomic_DNA"/>
</dbReference>
<evidence type="ECO:0000313" key="2">
    <source>
        <dbReference type="EMBL" id="QTZ90265.1"/>
    </source>
</evidence>
<evidence type="ECO:0000313" key="3">
    <source>
        <dbReference type="Proteomes" id="UP000009036"/>
    </source>
</evidence>
<dbReference type="AlphaFoldDB" id="J1RZ68"/>
<keyword evidence="3" id="KW-1185">Reference proteome</keyword>
<protein>
    <submittedName>
        <fullName evidence="1">Uncharacterized protein</fullName>
    </submittedName>
</protein>
<sequence>MLQKMWRRPSAEPMPHSATGPFEISYLFLSSAGHAPSSTKLNLVGGVKPEMVATDSASYFDPRV</sequence>
<dbReference type="KEGG" id="sauh:SU9_001355"/>
<gene>
    <name evidence="2" type="ORF">SU9_001355</name>
    <name evidence="1" type="ORF">SU9_26914</name>
</gene>
<name>J1RZ68_9ACTN</name>
<dbReference type="Proteomes" id="UP000009036">
    <property type="component" value="Chromosome"/>
</dbReference>
<evidence type="ECO:0000313" key="1">
    <source>
        <dbReference type="EMBL" id="EJJ03832.1"/>
    </source>
</evidence>
<dbReference type="PATRIC" id="fig|1160718.3.peg.5450"/>